<accession>A0AA35ZHJ4</accession>
<name>A0AA35ZHJ4_LACSI</name>
<dbReference type="EMBL" id="OX465083">
    <property type="protein sequence ID" value="CAI9292745.1"/>
    <property type="molecule type" value="Genomic_DNA"/>
</dbReference>
<evidence type="ECO:0000313" key="2">
    <source>
        <dbReference type="EMBL" id="CAI9292745.1"/>
    </source>
</evidence>
<evidence type="ECO:0000313" key="3">
    <source>
        <dbReference type="Proteomes" id="UP001177003"/>
    </source>
</evidence>
<protein>
    <submittedName>
        <fullName evidence="2">Uncharacterized protein</fullName>
    </submittedName>
</protein>
<feature type="region of interest" description="Disordered" evidence="1">
    <location>
        <begin position="61"/>
        <end position="87"/>
    </location>
</feature>
<dbReference type="AlphaFoldDB" id="A0AA35ZHJ4"/>
<sequence>MFVIWLIEYGIQIIHKGGHKGTEQMNEEGEKEGSHAAPFSSIDCEMEVVSREKTSLLTSVVDGNLRGRKRGESGSDGSPVGSHSSQVRTSVLFARKSLNRRNVVHLMIDSGDDGCHGGFLFLE</sequence>
<feature type="region of interest" description="Disordered" evidence="1">
    <location>
        <begin position="18"/>
        <end position="38"/>
    </location>
</feature>
<evidence type="ECO:0000256" key="1">
    <source>
        <dbReference type="SAM" id="MobiDB-lite"/>
    </source>
</evidence>
<gene>
    <name evidence="2" type="ORF">LSALG_LOCUS31797</name>
</gene>
<reference evidence="2" key="1">
    <citation type="submission" date="2023-04" db="EMBL/GenBank/DDBJ databases">
        <authorList>
            <person name="Vijverberg K."/>
            <person name="Xiong W."/>
            <person name="Schranz E."/>
        </authorList>
    </citation>
    <scope>NUCLEOTIDE SEQUENCE</scope>
</reference>
<dbReference type="Proteomes" id="UP001177003">
    <property type="component" value="Chromosome 7"/>
</dbReference>
<proteinExistence type="predicted"/>
<organism evidence="2 3">
    <name type="scientific">Lactuca saligna</name>
    <name type="common">Willowleaf lettuce</name>
    <dbReference type="NCBI Taxonomy" id="75948"/>
    <lineage>
        <taxon>Eukaryota</taxon>
        <taxon>Viridiplantae</taxon>
        <taxon>Streptophyta</taxon>
        <taxon>Embryophyta</taxon>
        <taxon>Tracheophyta</taxon>
        <taxon>Spermatophyta</taxon>
        <taxon>Magnoliopsida</taxon>
        <taxon>eudicotyledons</taxon>
        <taxon>Gunneridae</taxon>
        <taxon>Pentapetalae</taxon>
        <taxon>asterids</taxon>
        <taxon>campanulids</taxon>
        <taxon>Asterales</taxon>
        <taxon>Asteraceae</taxon>
        <taxon>Cichorioideae</taxon>
        <taxon>Cichorieae</taxon>
        <taxon>Lactucinae</taxon>
        <taxon>Lactuca</taxon>
    </lineage>
</organism>
<keyword evidence="3" id="KW-1185">Reference proteome</keyword>